<gene>
    <name evidence="6" type="primary">RNF222</name>
</gene>
<evidence type="ECO:0000259" key="5">
    <source>
        <dbReference type="PROSITE" id="PS50089"/>
    </source>
</evidence>
<proteinExistence type="predicted"/>
<dbReference type="GeneTree" id="ENSGT00390000002856"/>
<dbReference type="InterPro" id="IPR001841">
    <property type="entry name" value="Znf_RING"/>
</dbReference>
<evidence type="ECO:0000256" key="2">
    <source>
        <dbReference type="ARBA" id="ARBA00022771"/>
    </source>
</evidence>
<dbReference type="InterPro" id="IPR013083">
    <property type="entry name" value="Znf_RING/FYVE/PHD"/>
</dbReference>
<dbReference type="Ensembl" id="ENSSCAT00000005182.1">
    <property type="protein sequence ID" value="ENSSCAP00000004472.1"/>
    <property type="gene ID" value="ENSSCAG00000003642.1"/>
</dbReference>
<organism evidence="6 7">
    <name type="scientific">Serinus canaria</name>
    <name type="common">Island canary</name>
    <name type="synonym">Fringilla canaria</name>
    <dbReference type="NCBI Taxonomy" id="9135"/>
    <lineage>
        <taxon>Eukaryota</taxon>
        <taxon>Metazoa</taxon>
        <taxon>Chordata</taxon>
        <taxon>Craniata</taxon>
        <taxon>Vertebrata</taxon>
        <taxon>Euteleostomi</taxon>
        <taxon>Archelosauria</taxon>
        <taxon>Archosauria</taxon>
        <taxon>Dinosauria</taxon>
        <taxon>Saurischia</taxon>
        <taxon>Theropoda</taxon>
        <taxon>Coelurosauria</taxon>
        <taxon>Aves</taxon>
        <taxon>Neognathae</taxon>
        <taxon>Neoaves</taxon>
        <taxon>Telluraves</taxon>
        <taxon>Australaves</taxon>
        <taxon>Passeriformes</taxon>
        <taxon>Passeroidea</taxon>
        <taxon>Fringillidae</taxon>
        <taxon>Carduelinae</taxon>
        <taxon>Serinus</taxon>
    </lineage>
</organism>
<dbReference type="PROSITE" id="PS50089">
    <property type="entry name" value="ZF_RING_2"/>
    <property type="match status" value="1"/>
</dbReference>
<keyword evidence="1" id="KW-0479">Metal-binding</keyword>
<protein>
    <submittedName>
        <fullName evidence="6">Ring finger protein 222</fullName>
    </submittedName>
</protein>
<dbReference type="PANTHER" id="PTHR47095:SF1">
    <property type="entry name" value="RING FINGER PROTEIN 222"/>
    <property type="match status" value="1"/>
</dbReference>
<keyword evidence="2 4" id="KW-0863">Zinc-finger</keyword>
<keyword evidence="7" id="KW-1185">Reference proteome</keyword>
<dbReference type="PROSITE" id="PS00518">
    <property type="entry name" value="ZF_RING_1"/>
    <property type="match status" value="1"/>
</dbReference>
<dbReference type="GO" id="GO:0008270">
    <property type="term" value="F:zinc ion binding"/>
    <property type="evidence" value="ECO:0007669"/>
    <property type="project" value="UniProtKB-KW"/>
</dbReference>
<reference evidence="6" key="1">
    <citation type="submission" date="2025-08" db="UniProtKB">
        <authorList>
            <consortium name="Ensembl"/>
        </authorList>
    </citation>
    <scope>IDENTIFICATION</scope>
</reference>
<keyword evidence="3" id="KW-0862">Zinc</keyword>
<dbReference type="AlphaFoldDB" id="A0A8C9MJT2"/>
<evidence type="ECO:0000256" key="1">
    <source>
        <dbReference type="ARBA" id="ARBA00022723"/>
    </source>
</evidence>
<dbReference type="InterPro" id="IPR027370">
    <property type="entry name" value="Znf-RING_euk"/>
</dbReference>
<reference evidence="6" key="2">
    <citation type="submission" date="2025-09" db="UniProtKB">
        <authorList>
            <consortium name="Ensembl"/>
        </authorList>
    </citation>
    <scope>IDENTIFICATION</scope>
</reference>
<dbReference type="SMART" id="SM00184">
    <property type="entry name" value="RING"/>
    <property type="match status" value="1"/>
</dbReference>
<dbReference type="InterPro" id="IPR017907">
    <property type="entry name" value="Znf_RING_CS"/>
</dbReference>
<sequence length="212" mass="22698">QLQPERAHGLEMPWPGHQHSLATSTCPVCYERFQPLEATHRRLSCGHTFCHDCLVKCLLSAKLDGHVQSSIACPVCRFVTFLSRKKALWLPRATDPRAAEVPLDISLSLYPTPAVSGPRAHFHLCQTGWALLCPKPPGFALFGTGASRGGPSASPSPGWRAVGSRGAQLGFGVLQACSQGRGKGIAGHPCWSWGHSWHLSPAQSAPLAPLSS</sequence>
<accession>A0A8C9MJT2</accession>
<name>A0A8C9MJT2_SERCA</name>
<dbReference type="InterPro" id="IPR042973">
    <property type="entry name" value="RNF222"/>
</dbReference>
<dbReference type="Gene3D" id="3.30.40.10">
    <property type="entry name" value="Zinc/RING finger domain, C3HC4 (zinc finger)"/>
    <property type="match status" value="1"/>
</dbReference>
<dbReference type="PANTHER" id="PTHR47095">
    <property type="entry name" value="RING FINGER PROTEIN 222"/>
    <property type="match status" value="1"/>
</dbReference>
<dbReference type="Proteomes" id="UP000694409">
    <property type="component" value="Unassembled WGS sequence"/>
</dbReference>
<evidence type="ECO:0000313" key="6">
    <source>
        <dbReference type="Ensembl" id="ENSSCAP00000004472.1"/>
    </source>
</evidence>
<evidence type="ECO:0000256" key="3">
    <source>
        <dbReference type="ARBA" id="ARBA00022833"/>
    </source>
</evidence>
<feature type="domain" description="RING-type" evidence="5">
    <location>
        <begin position="26"/>
        <end position="77"/>
    </location>
</feature>
<evidence type="ECO:0000256" key="4">
    <source>
        <dbReference type="PROSITE-ProRule" id="PRU00175"/>
    </source>
</evidence>
<dbReference type="SUPFAM" id="SSF57850">
    <property type="entry name" value="RING/U-box"/>
    <property type="match status" value="1"/>
</dbReference>
<dbReference type="Pfam" id="PF13445">
    <property type="entry name" value="zf-RING_UBOX"/>
    <property type="match status" value="1"/>
</dbReference>
<evidence type="ECO:0000313" key="7">
    <source>
        <dbReference type="Proteomes" id="UP000694409"/>
    </source>
</evidence>
<dbReference type="CDD" id="cd16564">
    <property type="entry name" value="RING-HC_RNF222"/>
    <property type="match status" value="1"/>
</dbReference>